<keyword evidence="3" id="KW-1185">Reference proteome</keyword>
<dbReference type="InterPro" id="IPR011051">
    <property type="entry name" value="RmlC_Cupin_sf"/>
</dbReference>
<dbReference type="Gene3D" id="2.60.120.10">
    <property type="entry name" value="Jelly Rolls"/>
    <property type="match status" value="1"/>
</dbReference>
<accession>A0A4R6DQY2</accession>
<comment type="caution">
    <text evidence="2">The sequence shown here is derived from an EMBL/GenBank/DDBJ whole genome shotgun (WGS) entry which is preliminary data.</text>
</comment>
<evidence type="ECO:0000313" key="2">
    <source>
        <dbReference type="EMBL" id="TDN47407.1"/>
    </source>
</evidence>
<dbReference type="EMBL" id="SNVV01000020">
    <property type="protein sequence ID" value="TDN47407.1"/>
    <property type="molecule type" value="Genomic_DNA"/>
</dbReference>
<dbReference type="OrthoDB" id="9799053at2"/>
<dbReference type="PANTHER" id="PTHR40943">
    <property type="entry name" value="CYTOPLASMIC PROTEIN-RELATED"/>
    <property type="match status" value="1"/>
</dbReference>
<dbReference type="InterPro" id="IPR014710">
    <property type="entry name" value="RmlC-like_jellyroll"/>
</dbReference>
<gene>
    <name evidence="2" type="ORF">C7389_12074</name>
</gene>
<evidence type="ECO:0000313" key="3">
    <source>
        <dbReference type="Proteomes" id="UP000295129"/>
    </source>
</evidence>
<organism evidence="2 3">
    <name type="scientific">Azoarcus indigens</name>
    <dbReference type="NCBI Taxonomy" id="29545"/>
    <lineage>
        <taxon>Bacteria</taxon>
        <taxon>Pseudomonadati</taxon>
        <taxon>Pseudomonadota</taxon>
        <taxon>Betaproteobacteria</taxon>
        <taxon>Rhodocyclales</taxon>
        <taxon>Zoogloeaceae</taxon>
        <taxon>Azoarcus</taxon>
    </lineage>
</organism>
<dbReference type="PANTHER" id="PTHR40943:SF2">
    <property type="entry name" value="(S)-UREIDOGLYCINE AMINOHYDROLASE CUPIN DOMAIN-CONTAINING PROTEIN"/>
    <property type="match status" value="1"/>
</dbReference>
<sequence length="122" mass="13294">MPHPALIAFADPAPAAAEDRPAPERAIGTPPRRLTAERYAADAGALSIGDWACEPGAWRIRFHPGRHEFFQVLEGRIRITDEQGVAREFGPGEACVIPAGFTGVFEVLEAVKKRYVMIDRAA</sequence>
<dbReference type="RefSeq" id="WP_133594239.1">
    <property type="nucleotide sequence ID" value="NZ_SNVV01000020.1"/>
</dbReference>
<evidence type="ECO:0000259" key="1">
    <source>
        <dbReference type="Pfam" id="PF05899"/>
    </source>
</evidence>
<reference evidence="2 3" key="1">
    <citation type="submission" date="2019-03" db="EMBL/GenBank/DDBJ databases">
        <title>Genomic Encyclopedia of Type Strains, Phase IV (KMG-IV): sequencing the most valuable type-strain genomes for metagenomic binning, comparative biology and taxonomic classification.</title>
        <authorList>
            <person name="Goeker M."/>
        </authorList>
    </citation>
    <scope>NUCLEOTIDE SEQUENCE [LARGE SCALE GENOMIC DNA]</scope>
    <source>
        <strain evidence="2 3">DSM 12121</strain>
    </source>
</reference>
<name>A0A4R6DQY2_9RHOO</name>
<feature type="domain" description="(S)-ureidoglycine aminohydrolase cupin" evidence="1">
    <location>
        <begin position="43"/>
        <end position="115"/>
    </location>
</feature>
<dbReference type="CDD" id="cd02227">
    <property type="entry name" value="cupin_TM1112-like"/>
    <property type="match status" value="1"/>
</dbReference>
<dbReference type="Pfam" id="PF05899">
    <property type="entry name" value="Cupin_3"/>
    <property type="match status" value="1"/>
</dbReference>
<dbReference type="AlphaFoldDB" id="A0A4R6DQY2"/>
<dbReference type="InterPro" id="IPR008579">
    <property type="entry name" value="UGlyAH_Cupin_dom"/>
</dbReference>
<dbReference type="Proteomes" id="UP000295129">
    <property type="component" value="Unassembled WGS sequence"/>
</dbReference>
<dbReference type="SUPFAM" id="SSF51182">
    <property type="entry name" value="RmlC-like cupins"/>
    <property type="match status" value="1"/>
</dbReference>
<proteinExistence type="predicted"/>
<protein>
    <recommendedName>
        <fullName evidence="1">(S)-ureidoglycine aminohydrolase cupin domain-containing protein</fullName>
    </recommendedName>
</protein>